<dbReference type="GO" id="GO:0008270">
    <property type="term" value="F:zinc ion binding"/>
    <property type="evidence" value="ECO:0007669"/>
    <property type="project" value="InterPro"/>
</dbReference>
<keyword evidence="10" id="KW-0333">Golgi apparatus</keyword>
<dbReference type="GO" id="GO:0070971">
    <property type="term" value="C:endoplasmic reticulum exit site"/>
    <property type="evidence" value="ECO:0007669"/>
    <property type="project" value="TreeGrafter"/>
</dbReference>
<dbReference type="SUPFAM" id="SSF82754">
    <property type="entry name" value="C-terminal, gelsolin-like domain of Sec23/24"/>
    <property type="match status" value="1"/>
</dbReference>
<dbReference type="FunFam" id="3.40.50.410:FF:000090">
    <property type="entry name" value="Secretory 24AB, isoform A"/>
    <property type="match status" value="1"/>
</dbReference>
<feature type="domain" description="Sec23/Sec24 trunk" evidence="16">
    <location>
        <begin position="853"/>
        <end position="1090"/>
    </location>
</feature>
<comment type="similarity">
    <text evidence="4">Belongs to the SEC23/SEC24 family. SEC24 subfamily.</text>
</comment>
<dbReference type="SMR" id="B4LL65"/>
<dbReference type="Pfam" id="PF04811">
    <property type="entry name" value="Sec23_trunk"/>
    <property type="match status" value="1"/>
</dbReference>
<dbReference type="EMBL" id="CH940648">
    <property type="protein sequence ID" value="EDW61872.2"/>
    <property type="molecule type" value="Genomic_DNA"/>
</dbReference>
<feature type="region of interest" description="Disordered" evidence="13">
    <location>
        <begin position="1"/>
        <end position="99"/>
    </location>
</feature>
<proteinExistence type="inferred from homology"/>
<dbReference type="FunCoup" id="B4LL65">
    <property type="interactions" value="1672"/>
</dbReference>
<feature type="compositionally biased region" description="Polar residues" evidence="13">
    <location>
        <begin position="276"/>
        <end position="311"/>
    </location>
</feature>
<dbReference type="InParanoid" id="B4LL65"/>
<keyword evidence="11" id="KW-0472">Membrane</keyword>
<dbReference type="eggNOG" id="KOG1985">
    <property type="taxonomic scope" value="Eukaryota"/>
</dbReference>
<dbReference type="Gene3D" id="3.40.50.410">
    <property type="entry name" value="von Willebrand factor, type A domain"/>
    <property type="match status" value="1"/>
</dbReference>
<feature type="compositionally biased region" description="Low complexity" evidence="13">
    <location>
        <begin position="422"/>
        <end position="450"/>
    </location>
</feature>
<feature type="compositionally biased region" description="Polar residues" evidence="13">
    <location>
        <begin position="242"/>
        <end position="255"/>
    </location>
</feature>
<dbReference type="Pfam" id="PF04815">
    <property type="entry name" value="Sec23_helical"/>
    <property type="match status" value="1"/>
</dbReference>
<dbReference type="Pfam" id="PF00626">
    <property type="entry name" value="Gelsolin"/>
    <property type="match status" value="1"/>
</dbReference>
<evidence type="ECO:0000259" key="17">
    <source>
        <dbReference type="Pfam" id="PF04815"/>
    </source>
</evidence>
<gene>
    <name evidence="19" type="primary">Dvir\GJ20078</name>
    <name evidence="19" type="ORF">Dvir_GJ20078</name>
</gene>
<evidence type="ECO:0000259" key="16">
    <source>
        <dbReference type="Pfam" id="PF04811"/>
    </source>
</evidence>
<evidence type="ECO:0000256" key="9">
    <source>
        <dbReference type="ARBA" id="ARBA00022927"/>
    </source>
</evidence>
<evidence type="ECO:0000256" key="12">
    <source>
        <dbReference type="ARBA" id="ARBA00023329"/>
    </source>
</evidence>
<evidence type="ECO:0000256" key="1">
    <source>
        <dbReference type="ARBA" id="ARBA00004299"/>
    </source>
</evidence>
<dbReference type="SUPFAM" id="SSF82919">
    <property type="entry name" value="Zn-finger domain of Sec23/24"/>
    <property type="match status" value="1"/>
</dbReference>
<dbReference type="HOGENOM" id="CLU_004589_2_0_1"/>
<dbReference type="Gene3D" id="1.20.120.730">
    <property type="entry name" value="Sec23/Sec24 helical domain"/>
    <property type="match status" value="1"/>
</dbReference>
<feature type="compositionally biased region" description="Polar residues" evidence="13">
    <location>
        <begin position="364"/>
        <end position="409"/>
    </location>
</feature>
<keyword evidence="8" id="KW-0931">ER-Golgi transport</keyword>
<feature type="compositionally biased region" description="Polar residues" evidence="13">
    <location>
        <begin position="1"/>
        <end position="23"/>
    </location>
</feature>
<dbReference type="GO" id="GO:0090110">
    <property type="term" value="P:COPII-coated vesicle cargo loading"/>
    <property type="evidence" value="ECO:0007669"/>
    <property type="project" value="TreeGrafter"/>
</dbReference>
<dbReference type="InterPro" id="IPR012990">
    <property type="entry name" value="Beta-sandwich_Sec23_24"/>
</dbReference>
<dbReference type="GO" id="GO:0000149">
    <property type="term" value="F:SNARE binding"/>
    <property type="evidence" value="ECO:0007669"/>
    <property type="project" value="TreeGrafter"/>
</dbReference>
<dbReference type="Pfam" id="PF08033">
    <property type="entry name" value="Sec23_BS"/>
    <property type="match status" value="1"/>
</dbReference>
<evidence type="ECO:0000256" key="6">
    <source>
        <dbReference type="ARBA" id="ARBA00022490"/>
    </source>
</evidence>
<feature type="region of interest" description="Disordered" evidence="13">
    <location>
        <begin position="167"/>
        <end position="466"/>
    </location>
</feature>
<keyword evidence="12" id="KW-0968">Cytoplasmic vesicle</keyword>
<dbReference type="Gene3D" id="2.60.40.1670">
    <property type="entry name" value="beta-sandwich domain of Sec23/24"/>
    <property type="match status" value="1"/>
</dbReference>
<evidence type="ECO:0000313" key="19">
    <source>
        <dbReference type="EMBL" id="EDW61872.2"/>
    </source>
</evidence>
<dbReference type="Pfam" id="PF04810">
    <property type="entry name" value="zf-Sec23_Sec24"/>
    <property type="match status" value="1"/>
</dbReference>
<keyword evidence="20" id="KW-1185">Reference proteome</keyword>
<accession>B4LL65</accession>
<dbReference type="GO" id="GO:0030127">
    <property type="term" value="C:COPII vesicle coat"/>
    <property type="evidence" value="ECO:0007669"/>
    <property type="project" value="InterPro"/>
</dbReference>
<dbReference type="InterPro" id="IPR041742">
    <property type="entry name" value="Sec24-like_trunk_dom"/>
</dbReference>
<dbReference type="GO" id="GO:0000139">
    <property type="term" value="C:Golgi membrane"/>
    <property type="evidence" value="ECO:0007669"/>
    <property type="project" value="UniProtKB-SubCell"/>
</dbReference>
<dbReference type="InterPro" id="IPR006896">
    <property type="entry name" value="Sec23/24_trunk_dom"/>
</dbReference>
<evidence type="ECO:0000259" key="14">
    <source>
        <dbReference type="Pfam" id="PF00626"/>
    </source>
</evidence>
<feature type="domain" description="Zinc finger Sec23/Sec24-type" evidence="15">
    <location>
        <begin position="780"/>
        <end position="816"/>
    </location>
</feature>
<keyword evidence="9" id="KW-0653">Protein transport</keyword>
<evidence type="ECO:0008006" key="21">
    <source>
        <dbReference type="Google" id="ProtNLM"/>
    </source>
</evidence>
<dbReference type="GO" id="GO:0006886">
    <property type="term" value="P:intracellular protein transport"/>
    <property type="evidence" value="ECO:0007669"/>
    <property type="project" value="InterPro"/>
</dbReference>
<dbReference type="Proteomes" id="UP000008792">
    <property type="component" value="Unassembled WGS sequence"/>
</dbReference>
<evidence type="ECO:0000256" key="7">
    <source>
        <dbReference type="ARBA" id="ARBA00022824"/>
    </source>
</evidence>
<evidence type="ECO:0000256" key="5">
    <source>
        <dbReference type="ARBA" id="ARBA00022448"/>
    </source>
</evidence>
<comment type="subcellular location">
    <subcellularLocation>
        <location evidence="1">Cytoplasmic vesicle</location>
        <location evidence="1">COPII-coated vesicle membrane</location>
        <topology evidence="1">Peripheral membrane protein</topology>
        <orientation evidence="1">Cytoplasmic side</orientation>
    </subcellularLocation>
    <subcellularLocation>
        <location evidence="3">Endoplasmic reticulum membrane</location>
        <topology evidence="3">Peripheral membrane protein</topology>
        <orientation evidence="3">Cytoplasmic side</orientation>
    </subcellularLocation>
    <subcellularLocation>
        <location evidence="2">Golgi apparatus membrane</location>
    </subcellularLocation>
</comment>
<dbReference type="PANTHER" id="PTHR13803">
    <property type="entry name" value="SEC24-RELATED PROTEIN"/>
    <property type="match status" value="1"/>
</dbReference>
<keyword evidence="6" id="KW-0963">Cytoplasm</keyword>
<dbReference type="InterPro" id="IPR050550">
    <property type="entry name" value="SEC23_SEC24_subfamily"/>
</dbReference>
<dbReference type="InterPro" id="IPR007123">
    <property type="entry name" value="Gelsolin-like_dom"/>
</dbReference>
<dbReference type="InterPro" id="IPR036175">
    <property type="entry name" value="Sec23/24_helical_dom_sf"/>
</dbReference>
<dbReference type="InterPro" id="IPR036465">
    <property type="entry name" value="vWFA_dom_sf"/>
</dbReference>
<evidence type="ECO:0000256" key="13">
    <source>
        <dbReference type="SAM" id="MobiDB-lite"/>
    </source>
</evidence>
<name>B4LL65_DROVI</name>
<evidence type="ECO:0000256" key="2">
    <source>
        <dbReference type="ARBA" id="ARBA00004394"/>
    </source>
</evidence>
<dbReference type="InterPro" id="IPR006895">
    <property type="entry name" value="Znf_Sec23_Sec24"/>
</dbReference>
<evidence type="ECO:0000256" key="10">
    <source>
        <dbReference type="ARBA" id="ARBA00023034"/>
    </source>
</evidence>
<dbReference type="InterPro" id="IPR029006">
    <property type="entry name" value="ADF-H/Gelsolin-like_dom_sf"/>
</dbReference>
<dbReference type="SUPFAM" id="SSF81995">
    <property type="entry name" value="beta-sandwich domain of Sec23/24"/>
    <property type="match status" value="1"/>
</dbReference>
<feature type="domain" description="Sec23/Sec24 helical" evidence="17">
    <location>
        <begin position="1190"/>
        <end position="1293"/>
    </location>
</feature>
<feature type="compositionally biased region" description="Low complexity" evidence="13">
    <location>
        <begin position="256"/>
        <end position="273"/>
    </location>
</feature>
<keyword evidence="7" id="KW-0256">Endoplasmic reticulum</keyword>
<dbReference type="Gene3D" id="2.30.30.380">
    <property type="entry name" value="Zn-finger domain of Sec23/24"/>
    <property type="match status" value="1"/>
</dbReference>
<dbReference type="CDD" id="cd01479">
    <property type="entry name" value="Sec24-like"/>
    <property type="match status" value="1"/>
</dbReference>
<feature type="compositionally biased region" description="Low complexity" evidence="13">
    <location>
        <begin position="24"/>
        <end position="52"/>
    </location>
</feature>
<dbReference type="Gene3D" id="3.40.20.10">
    <property type="entry name" value="Severin"/>
    <property type="match status" value="1"/>
</dbReference>
<evidence type="ECO:0000259" key="15">
    <source>
        <dbReference type="Pfam" id="PF04810"/>
    </source>
</evidence>
<feature type="compositionally biased region" description="Polar residues" evidence="13">
    <location>
        <begin position="66"/>
        <end position="79"/>
    </location>
</feature>
<feature type="domain" description="Sec23/Sec24 beta-sandwich" evidence="18">
    <location>
        <begin position="1095"/>
        <end position="1179"/>
    </location>
</feature>
<feature type="compositionally biased region" description="Polar residues" evidence="13">
    <location>
        <begin position="320"/>
        <end position="355"/>
    </location>
</feature>
<dbReference type="STRING" id="7244.B4LL65"/>
<organism evidence="19 20">
    <name type="scientific">Drosophila virilis</name>
    <name type="common">Fruit fly</name>
    <dbReference type="NCBI Taxonomy" id="7244"/>
    <lineage>
        <taxon>Eukaryota</taxon>
        <taxon>Metazoa</taxon>
        <taxon>Ecdysozoa</taxon>
        <taxon>Arthropoda</taxon>
        <taxon>Hexapoda</taxon>
        <taxon>Insecta</taxon>
        <taxon>Pterygota</taxon>
        <taxon>Neoptera</taxon>
        <taxon>Endopterygota</taxon>
        <taxon>Diptera</taxon>
        <taxon>Brachycera</taxon>
        <taxon>Muscomorpha</taxon>
        <taxon>Ephydroidea</taxon>
        <taxon>Drosophilidae</taxon>
        <taxon>Drosophila</taxon>
    </lineage>
</organism>
<feature type="domain" description="Gelsolin-like" evidence="14">
    <location>
        <begin position="1330"/>
        <end position="1401"/>
    </location>
</feature>
<dbReference type="PANTHER" id="PTHR13803:SF39">
    <property type="entry name" value="SECRETORY 24AB, ISOFORM A"/>
    <property type="match status" value="1"/>
</dbReference>
<dbReference type="InterPro" id="IPR036174">
    <property type="entry name" value="Znf_Sec23_Sec24_sf"/>
</dbReference>
<evidence type="ECO:0000256" key="11">
    <source>
        <dbReference type="ARBA" id="ARBA00023136"/>
    </source>
</evidence>
<dbReference type="SUPFAM" id="SSF81811">
    <property type="entry name" value="Helical domain of Sec23/24"/>
    <property type="match status" value="1"/>
</dbReference>
<feature type="compositionally biased region" description="Polar residues" evidence="13">
    <location>
        <begin position="204"/>
        <end position="223"/>
    </location>
</feature>
<feature type="compositionally biased region" description="Low complexity" evidence="13">
    <location>
        <begin position="193"/>
        <end position="203"/>
    </location>
</feature>
<dbReference type="OrthoDB" id="49016at2759"/>
<sequence>MSAYNTNFVPPAPNGSSGSLVNGQPQQQQQQQQLQQQQQQQIYLQQQPSQQQKPVAPQKPAHHFPQQPTQYPINATPTGSALLPPQFNNNAKNKFLPPAMSNVPAPTAPLTNLPVHLRPPTLNGPTTAAAPVAPITNGSNGALSANSSRTASPGLVSGNASLVSAEAAAPPKVTPSKQQFMAGPLGNSMQSLQQQQQQQQQQQSKGVSSTSMPPAQQSFTGQLGPTLGDSMPPSAGNLGASMPSQQLTISQLGSTLSPPQQPASQSGSALGASMPPSASNLGSTLGASTPSQQPTMSQTGSTSSPPASQSGYGLGASMPPSASNLGSTLGASRTTQQPTMSQSGSTSSPVASQSGYGLGASMPPSASNLGSTLGTPLPSQQLTMSQSGSTQQPAASQSGASMPPQQLAISQSCPTLPPPQQPASQSGASLPSQQAQPPVSQVSSMASQMQNMNLNPSNGPSPAASFARKDYRGVATGLAGPVPKLDTSGANTLLASSGLAPSLPNPMAVPFNATVPRNGSPANVYGAVSAAPKMVPRPMPPTGQKLAYGIPAPVPGAPVPAAPAPAVAEQNNNTQSAAALPTAQRPPMWQPLAGAMPAMPTALQKPQAFVPPPLPSNQRMASQVQLPPFGPPTTQYPYKQAFPQAMQPLPQQQQQQQQLSAPGMFGVQPGSAPLQYQAQGVAQQPLSVTQQGFSRLWGQDTVDLMQNRHILSPATIAPPKVVLHNQFHESINCNPSIMRCTLAKIPESNSLLQKSRLPLGIVIHPFRDVNSLPVIQCVNIVRCRLCRTYINPFVYFVDSKMWKCNLCYRVNELPEDFQFDPATKTYGDVTRRPEVRSSTIEFIAPSEYMLRPPQPAMYLFLFDVSIIAQQSGYLESACSVLNRHLDEMPGDARTQVGFICYDSFVHFYSMAEGLNQPHEMTLLDIDDPFLPRPDSLLVNLKECKELVRDLLKQLPKRFAHTHDPGSALGAALQVAFKLMQASGGRITVFQSCLPNKGPGALEAREDPNNRSAKDVAHLNPATDFYKRFALECSGYQIAVDLFLMNQQYSDMATISGVSKHSGGCVHHFPLYQRTKQHMVESFKQCFKRYLTRKIGFEAVMRIRCTRGLQVHTFHGNFFVRSTDLLSLPNVNPDAGYGMQISYEESLTDVKTICFQAALLYTNSEGERRIRVHTVCLPVTSSLPEVMHAADTEAIVGLLSKMAVDRSTASNLSDARDAFINATIDVFNAFKIAQNLPSGQSGQLIAPRSLALLPLYILALLKHPAFRVGTSTRLDDRVFAMDNMKTMPLDQLMKYIYPELYKIDALVYHVRHTNVSTTQDDDDDDDELLPEMQRLQLSAEHLDSRSIFVMDCGTLIMIYVGINVPTDVLQALLGISSTSELADYVYGLPNVVSAENDALKRFIQRLNYDKPYAPLVQIIRDTSTAKAQFIERLTDDRSESSLSYYEFLQHIRAQVK</sequence>
<dbReference type="InterPro" id="IPR006900">
    <property type="entry name" value="Sec23/24_helical_dom"/>
</dbReference>
<evidence type="ECO:0000259" key="18">
    <source>
        <dbReference type="Pfam" id="PF08033"/>
    </source>
</evidence>
<dbReference type="SUPFAM" id="SSF53300">
    <property type="entry name" value="vWA-like"/>
    <property type="match status" value="1"/>
</dbReference>
<evidence type="ECO:0000256" key="8">
    <source>
        <dbReference type="ARBA" id="ARBA00022892"/>
    </source>
</evidence>
<evidence type="ECO:0000256" key="3">
    <source>
        <dbReference type="ARBA" id="ARBA00004397"/>
    </source>
</evidence>
<keyword evidence="5" id="KW-0813">Transport</keyword>
<dbReference type="InterPro" id="IPR036180">
    <property type="entry name" value="Gelsolin-like_dom_sf"/>
</dbReference>
<feature type="compositionally biased region" description="Polar residues" evidence="13">
    <location>
        <begin position="451"/>
        <end position="460"/>
    </location>
</feature>
<protein>
    <recommendedName>
        <fullName evidence="21">Protein transport protein Sec24A</fullName>
    </recommendedName>
</protein>
<evidence type="ECO:0000313" key="20">
    <source>
        <dbReference type="Proteomes" id="UP000008792"/>
    </source>
</evidence>
<reference evidence="19 20" key="1">
    <citation type="journal article" date="2007" name="Nature">
        <title>Evolution of genes and genomes on the Drosophila phylogeny.</title>
        <authorList>
            <consortium name="Drosophila 12 Genomes Consortium"/>
            <person name="Clark A.G."/>
            <person name="Eisen M.B."/>
            <person name="Smith D.R."/>
            <person name="Bergman C.M."/>
            <person name="Oliver B."/>
            <person name="Markow T.A."/>
            <person name="Kaufman T.C."/>
            <person name="Kellis M."/>
            <person name="Gelbart W."/>
            <person name="Iyer V.N."/>
            <person name="Pollard D.A."/>
            <person name="Sackton T.B."/>
            <person name="Larracuente A.M."/>
            <person name="Singh N.D."/>
            <person name="Abad J.P."/>
            <person name="Abt D.N."/>
            <person name="Adryan B."/>
            <person name="Aguade M."/>
            <person name="Akashi H."/>
            <person name="Anderson W.W."/>
            <person name="Aquadro C.F."/>
            <person name="Ardell D.H."/>
            <person name="Arguello R."/>
            <person name="Artieri C.G."/>
            <person name="Barbash D.A."/>
            <person name="Barker D."/>
            <person name="Barsanti P."/>
            <person name="Batterham P."/>
            <person name="Batzoglou S."/>
            <person name="Begun D."/>
            <person name="Bhutkar A."/>
            <person name="Blanco E."/>
            <person name="Bosak S.A."/>
            <person name="Bradley R.K."/>
            <person name="Brand A.D."/>
            <person name="Brent M.R."/>
            <person name="Brooks A.N."/>
            <person name="Brown R.H."/>
            <person name="Butlin R.K."/>
            <person name="Caggese C."/>
            <person name="Calvi B.R."/>
            <person name="Bernardo de Carvalho A."/>
            <person name="Caspi A."/>
            <person name="Castrezana S."/>
            <person name="Celniker S.E."/>
            <person name="Chang J.L."/>
            <person name="Chapple C."/>
            <person name="Chatterji S."/>
            <person name="Chinwalla A."/>
            <person name="Civetta A."/>
            <person name="Clifton S.W."/>
            <person name="Comeron J.M."/>
            <person name="Costello J.C."/>
            <person name="Coyne J.A."/>
            <person name="Daub J."/>
            <person name="David R.G."/>
            <person name="Delcher A.L."/>
            <person name="Delehaunty K."/>
            <person name="Do C.B."/>
            <person name="Ebling H."/>
            <person name="Edwards K."/>
            <person name="Eickbush T."/>
            <person name="Evans J.D."/>
            <person name="Filipski A."/>
            <person name="Findeiss S."/>
            <person name="Freyhult E."/>
            <person name="Fulton L."/>
            <person name="Fulton R."/>
            <person name="Garcia A.C."/>
            <person name="Gardiner A."/>
            <person name="Garfield D.A."/>
            <person name="Garvin B.E."/>
            <person name="Gibson G."/>
            <person name="Gilbert D."/>
            <person name="Gnerre S."/>
            <person name="Godfrey J."/>
            <person name="Good R."/>
            <person name="Gotea V."/>
            <person name="Gravely B."/>
            <person name="Greenberg A.J."/>
            <person name="Griffiths-Jones S."/>
            <person name="Gross S."/>
            <person name="Guigo R."/>
            <person name="Gustafson E.A."/>
            <person name="Haerty W."/>
            <person name="Hahn M.W."/>
            <person name="Halligan D.L."/>
            <person name="Halpern A.L."/>
            <person name="Halter G.M."/>
            <person name="Han M.V."/>
            <person name="Heger A."/>
            <person name="Hillier L."/>
            <person name="Hinrichs A.S."/>
            <person name="Holmes I."/>
            <person name="Hoskins R.A."/>
            <person name="Hubisz M.J."/>
            <person name="Hultmark D."/>
            <person name="Huntley M.A."/>
            <person name="Jaffe D.B."/>
            <person name="Jagadeeshan S."/>
            <person name="Jeck W.R."/>
            <person name="Johnson J."/>
            <person name="Jones C.D."/>
            <person name="Jordan W.C."/>
            <person name="Karpen G.H."/>
            <person name="Kataoka E."/>
            <person name="Keightley P.D."/>
            <person name="Kheradpour P."/>
            <person name="Kirkness E.F."/>
            <person name="Koerich L.B."/>
            <person name="Kristiansen K."/>
            <person name="Kudrna D."/>
            <person name="Kulathinal R.J."/>
            <person name="Kumar S."/>
            <person name="Kwok R."/>
            <person name="Lander E."/>
            <person name="Langley C.H."/>
            <person name="Lapoint R."/>
            <person name="Lazzaro B.P."/>
            <person name="Lee S.J."/>
            <person name="Levesque L."/>
            <person name="Li R."/>
            <person name="Lin C.F."/>
            <person name="Lin M.F."/>
            <person name="Lindblad-Toh K."/>
            <person name="Llopart A."/>
            <person name="Long M."/>
            <person name="Low L."/>
            <person name="Lozovsky E."/>
            <person name="Lu J."/>
            <person name="Luo M."/>
            <person name="Machado C.A."/>
            <person name="Makalowski W."/>
            <person name="Marzo M."/>
            <person name="Matsuda M."/>
            <person name="Matzkin L."/>
            <person name="McAllister B."/>
            <person name="McBride C.S."/>
            <person name="McKernan B."/>
            <person name="McKernan K."/>
            <person name="Mendez-Lago M."/>
            <person name="Minx P."/>
            <person name="Mollenhauer M.U."/>
            <person name="Montooth K."/>
            <person name="Mount S.M."/>
            <person name="Mu X."/>
            <person name="Myers E."/>
            <person name="Negre B."/>
            <person name="Newfeld S."/>
            <person name="Nielsen R."/>
            <person name="Noor M.A."/>
            <person name="O'Grady P."/>
            <person name="Pachter L."/>
            <person name="Papaceit M."/>
            <person name="Parisi M.J."/>
            <person name="Parisi M."/>
            <person name="Parts L."/>
            <person name="Pedersen J.S."/>
            <person name="Pesole G."/>
            <person name="Phillippy A.M."/>
            <person name="Ponting C.P."/>
            <person name="Pop M."/>
            <person name="Porcelli D."/>
            <person name="Powell J.R."/>
            <person name="Prohaska S."/>
            <person name="Pruitt K."/>
            <person name="Puig M."/>
            <person name="Quesneville H."/>
            <person name="Ram K.R."/>
            <person name="Rand D."/>
            <person name="Rasmussen M.D."/>
            <person name="Reed L.K."/>
            <person name="Reenan R."/>
            <person name="Reily A."/>
            <person name="Remington K.A."/>
            <person name="Rieger T.T."/>
            <person name="Ritchie M.G."/>
            <person name="Robin C."/>
            <person name="Rogers Y.H."/>
            <person name="Rohde C."/>
            <person name="Rozas J."/>
            <person name="Rubenfield M.J."/>
            <person name="Ruiz A."/>
            <person name="Russo S."/>
            <person name="Salzberg S.L."/>
            <person name="Sanchez-Gracia A."/>
            <person name="Saranga D.J."/>
            <person name="Sato H."/>
            <person name="Schaeffer S.W."/>
            <person name="Schatz M.C."/>
            <person name="Schlenke T."/>
            <person name="Schwartz R."/>
            <person name="Segarra C."/>
            <person name="Singh R.S."/>
            <person name="Sirot L."/>
            <person name="Sirota M."/>
            <person name="Sisneros N.B."/>
            <person name="Smith C.D."/>
            <person name="Smith T.F."/>
            <person name="Spieth J."/>
            <person name="Stage D.E."/>
            <person name="Stark A."/>
            <person name="Stephan W."/>
            <person name="Strausberg R.L."/>
            <person name="Strempel S."/>
            <person name="Sturgill D."/>
            <person name="Sutton G."/>
            <person name="Sutton G.G."/>
            <person name="Tao W."/>
            <person name="Teichmann S."/>
            <person name="Tobari Y.N."/>
            <person name="Tomimura Y."/>
            <person name="Tsolas J.M."/>
            <person name="Valente V.L."/>
            <person name="Venter E."/>
            <person name="Venter J.C."/>
            <person name="Vicario S."/>
            <person name="Vieira F.G."/>
            <person name="Vilella A.J."/>
            <person name="Villasante A."/>
            <person name="Walenz B."/>
            <person name="Wang J."/>
            <person name="Wasserman M."/>
            <person name="Watts T."/>
            <person name="Wilson D."/>
            <person name="Wilson R.K."/>
            <person name="Wing R.A."/>
            <person name="Wolfner M.F."/>
            <person name="Wong A."/>
            <person name="Wong G.K."/>
            <person name="Wu C.I."/>
            <person name="Wu G."/>
            <person name="Yamamoto D."/>
            <person name="Yang H.P."/>
            <person name="Yang S.P."/>
            <person name="Yorke J.A."/>
            <person name="Yoshida K."/>
            <person name="Zdobnov E."/>
            <person name="Zhang P."/>
            <person name="Zhang Y."/>
            <person name="Zimin A.V."/>
            <person name="Baldwin J."/>
            <person name="Abdouelleil A."/>
            <person name="Abdulkadir J."/>
            <person name="Abebe A."/>
            <person name="Abera B."/>
            <person name="Abreu J."/>
            <person name="Acer S.C."/>
            <person name="Aftuck L."/>
            <person name="Alexander A."/>
            <person name="An P."/>
            <person name="Anderson E."/>
            <person name="Anderson S."/>
            <person name="Arachi H."/>
            <person name="Azer M."/>
            <person name="Bachantsang P."/>
            <person name="Barry A."/>
            <person name="Bayul T."/>
            <person name="Berlin A."/>
            <person name="Bessette D."/>
            <person name="Bloom T."/>
            <person name="Blye J."/>
            <person name="Boguslavskiy L."/>
            <person name="Bonnet C."/>
            <person name="Boukhgalter B."/>
            <person name="Bourzgui I."/>
            <person name="Brown A."/>
            <person name="Cahill P."/>
            <person name="Channer S."/>
            <person name="Cheshatsang Y."/>
            <person name="Chuda L."/>
            <person name="Citroen M."/>
            <person name="Collymore A."/>
            <person name="Cooke P."/>
            <person name="Costello M."/>
            <person name="D'Aco K."/>
            <person name="Daza R."/>
            <person name="De Haan G."/>
            <person name="DeGray S."/>
            <person name="DeMaso C."/>
            <person name="Dhargay N."/>
            <person name="Dooley K."/>
            <person name="Dooley E."/>
            <person name="Doricent M."/>
            <person name="Dorje P."/>
            <person name="Dorjee K."/>
            <person name="Dupes A."/>
            <person name="Elong R."/>
            <person name="Falk J."/>
            <person name="Farina A."/>
            <person name="Faro S."/>
            <person name="Ferguson D."/>
            <person name="Fisher S."/>
            <person name="Foley C.D."/>
            <person name="Franke A."/>
            <person name="Friedrich D."/>
            <person name="Gadbois L."/>
            <person name="Gearin G."/>
            <person name="Gearin C.R."/>
            <person name="Giannoukos G."/>
            <person name="Goode T."/>
            <person name="Graham J."/>
            <person name="Grandbois E."/>
            <person name="Grewal S."/>
            <person name="Gyaltsen K."/>
            <person name="Hafez N."/>
            <person name="Hagos B."/>
            <person name="Hall J."/>
            <person name="Henson C."/>
            <person name="Hollinger A."/>
            <person name="Honan T."/>
            <person name="Huard M.D."/>
            <person name="Hughes L."/>
            <person name="Hurhula B."/>
            <person name="Husby M.E."/>
            <person name="Kamat A."/>
            <person name="Kanga B."/>
            <person name="Kashin S."/>
            <person name="Khazanovich D."/>
            <person name="Kisner P."/>
            <person name="Lance K."/>
            <person name="Lara M."/>
            <person name="Lee W."/>
            <person name="Lennon N."/>
            <person name="Letendre F."/>
            <person name="LeVine R."/>
            <person name="Lipovsky A."/>
            <person name="Liu X."/>
            <person name="Liu J."/>
            <person name="Liu S."/>
            <person name="Lokyitsang T."/>
            <person name="Lokyitsang Y."/>
            <person name="Lubonja R."/>
            <person name="Lui A."/>
            <person name="MacDonald P."/>
            <person name="Magnisalis V."/>
            <person name="Maru K."/>
            <person name="Matthews C."/>
            <person name="McCusker W."/>
            <person name="McDonough S."/>
            <person name="Mehta T."/>
            <person name="Meldrim J."/>
            <person name="Meneus L."/>
            <person name="Mihai O."/>
            <person name="Mihalev A."/>
            <person name="Mihova T."/>
            <person name="Mittelman R."/>
            <person name="Mlenga V."/>
            <person name="Montmayeur A."/>
            <person name="Mulrain L."/>
            <person name="Navidi A."/>
            <person name="Naylor J."/>
            <person name="Negash T."/>
            <person name="Nguyen T."/>
            <person name="Nguyen N."/>
            <person name="Nicol R."/>
            <person name="Norbu C."/>
            <person name="Norbu N."/>
            <person name="Novod N."/>
            <person name="O'Neill B."/>
            <person name="Osman S."/>
            <person name="Markiewicz E."/>
            <person name="Oyono O.L."/>
            <person name="Patti C."/>
            <person name="Phunkhang P."/>
            <person name="Pierre F."/>
            <person name="Priest M."/>
            <person name="Raghuraman S."/>
            <person name="Rege F."/>
            <person name="Reyes R."/>
            <person name="Rise C."/>
            <person name="Rogov P."/>
            <person name="Ross K."/>
            <person name="Ryan E."/>
            <person name="Settipalli S."/>
            <person name="Shea T."/>
            <person name="Sherpa N."/>
            <person name="Shi L."/>
            <person name="Shih D."/>
            <person name="Sparrow T."/>
            <person name="Spaulding J."/>
            <person name="Stalker J."/>
            <person name="Stange-Thomann N."/>
            <person name="Stavropoulos S."/>
            <person name="Stone C."/>
            <person name="Strader C."/>
            <person name="Tesfaye S."/>
            <person name="Thomson T."/>
            <person name="Thoulutsang Y."/>
            <person name="Thoulutsang D."/>
            <person name="Topham K."/>
            <person name="Topping I."/>
            <person name="Tsamla T."/>
            <person name="Vassiliev H."/>
            <person name="Vo A."/>
            <person name="Wangchuk T."/>
            <person name="Wangdi T."/>
            <person name="Weiand M."/>
            <person name="Wilkinson J."/>
            <person name="Wilson A."/>
            <person name="Yadav S."/>
            <person name="Young G."/>
            <person name="Yu Q."/>
            <person name="Zembek L."/>
            <person name="Zhong D."/>
            <person name="Zimmer A."/>
            <person name="Zwirko Z."/>
            <person name="Jaffe D.B."/>
            <person name="Alvarez P."/>
            <person name="Brockman W."/>
            <person name="Butler J."/>
            <person name="Chin C."/>
            <person name="Gnerre S."/>
            <person name="Grabherr M."/>
            <person name="Kleber M."/>
            <person name="Mauceli E."/>
            <person name="MacCallum I."/>
        </authorList>
    </citation>
    <scope>NUCLEOTIDE SEQUENCE [LARGE SCALE GENOMIC DNA]</scope>
    <source>
        <strain evidence="20">Tucson 15010-1051.87</strain>
    </source>
</reference>
<dbReference type="GO" id="GO:0005789">
    <property type="term" value="C:endoplasmic reticulum membrane"/>
    <property type="evidence" value="ECO:0007669"/>
    <property type="project" value="UniProtKB-SubCell"/>
</dbReference>
<evidence type="ECO:0000256" key="4">
    <source>
        <dbReference type="ARBA" id="ARBA00008334"/>
    </source>
</evidence>